<organism evidence="1 2">
    <name type="scientific">Congzhengia minquanensis</name>
    <dbReference type="NCBI Taxonomy" id="2763657"/>
    <lineage>
        <taxon>Bacteria</taxon>
        <taxon>Bacillati</taxon>
        <taxon>Bacillota</taxon>
        <taxon>Clostridia</taxon>
        <taxon>Eubacteriales</taxon>
        <taxon>Oscillospiraceae</taxon>
        <taxon>Congzhengia</taxon>
    </lineage>
</organism>
<dbReference type="RefSeq" id="WP_249313821.1">
    <property type="nucleotide sequence ID" value="NZ_JACRSU010000006.1"/>
</dbReference>
<proteinExistence type="predicted"/>
<accession>A0A926I0E1</accession>
<comment type="caution">
    <text evidence="1">The sequence shown here is derived from an EMBL/GenBank/DDBJ whole genome shotgun (WGS) entry which is preliminary data.</text>
</comment>
<gene>
    <name evidence="1" type="ORF">H8698_12680</name>
</gene>
<dbReference type="AlphaFoldDB" id="A0A926I0E1"/>
<reference evidence="1" key="1">
    <citation type="submission" date="2020-08" db="EMBL/GenBank/DDBJ databases">
        <title>Genome public.</title>
        <authorList>
            <person name="Liu C."/>
            <person name="Sun Q."/>
        </authorList>
    </citation>
    <scope>NUCLEOTIDE SEQUENCE</scope>
    <source>
        <strain evidence="1">H8</strain>
    </source>
</reference>
<sequence length="102" mass="11611">MVNFYTAKKKINGKEYTAQFNGISAALKAVDDSYIEGTNNTSVEKLSKYLFEHVIVDPKGLTPDDFDSMDEFNEVITFAREVMQGNFREKKEQKSNTKASKE</sequence>
<dbReference type="Proteomes" id="UP000611762">
    <property type="component" value="Unassembled WGS sequence"/>
</dbReference>
<evidence type="ECO:0000313" key="1">
    <source>
        <dbReference type="EMBL" id="MBC8541836.1"/>
    </source>
</evidence>
<name>A0A926I0E1_9FIRM</name>
<dbReference type="EMBL" id="JACRSU010000006">
    <property type="protein sequence ID" value="MBC8541836.1"/>
    <property type="molecule type" value="Genomic_DNA"/>
</dbReference>
<keyword evidence="2" id="KW-1185">Reference proteome</keyword>
<evidence type="ECO:0000313" key="2">
    <source>
        <dbReference type="Proteomes" id="UP000611762"/>
    </source>
</evidence>
<protein>
    <recommendedName>
        <fullName evidence="3">Phage protein</fullName>
    </recommendedName>
</protein>
<evidence type="ECO:0008006" key="3">
    <source>
        <dbReference type="Google" id="ProtNLM"/>
    </source>
</evidence>